<comment type="caution">
    <text evidence="1">The sequence shown here is derived from an EMBL/GenBank/DDBJ whole genome shotgun (WGS) entry which is preliminary data.</text>
</comment>
<dbReference type="EMBL" id="DABATB010000072">
    <property type="protein sequence ID" value="HAH2394729.1"/>
    <property type="molecule type" value="Genomic_DNA"/>
</dbReference>
<sequence length="281" mass="32246">MRKKSFGRCPFDFDEDVKKIAAINKYIHAKFERHKNKIDNLKGVEQKLMVLHYFNVLNELSNQAIFSLSTGAFSVSEVLTRVIMEQAANQFYIAIDDGKNAQALLKGSKKLVHSNGKRWLECLKSKEMTNPAADERIRIGKELTDMFNRLWPNTPEYPGTKKLFEVIGWETHYHAYYVPLCDSIHTFSDDMANIVSLYNAIQSDKTTAIELTLAVKQENKRLAIYNVVIAIGLRCEALVNVFNSLGYRDIITEMAPTIDAVNQIIIRYDDFEHSRIFIVNN</sequence>
<dbReference type="AlphaFoldDB" id="A0A776LRU8"/>
<dbReference type="InterPro" id="IPR043733">
    <property type="entry name" value="DUF5677"/>
</dbReference>
<dbReference type="Pfam" id="PF18928">
    <property type="entry name" value="DUF5677"/>
    <property type="match status" value="1"/>
</dbReference>
<organism evidence="1">
    <name type="scientific">Escherichia coli</name>
    <dbReference type="NCBI Taxonomy" id="562"/>
    <lineage>
        <taxon>Bacteria</taxon>
        <taxon>Pseudomonadati</taxon>
        <taxon>Pseudomonadota</taxon>
        <taxon>Gammaproteobacteria</taxon>
        <taxon>Enterobacterales</taxon>
        <taxon>Enterobacteriaceae</taxon>
        <taxon>Escherichia</taxon>
    </lineage>
</organism>
<evidence type="ECO:0000313" key="1">
    <source>
        <dbReference type="EMBL" id="HAH2394729.1"/>
    </source>
</evidence>
<accession>A0A776LRU8</accession>
<proteinExistence type="predicted"/>
<reference evidence="1" key="1">
    <citation type="journal article" date="2018" name="Genome Biol.">
        <title>SKESA: strategic k-mer extension for scrupulous assemblies.</title>
        <authorList>
            <person name="Souvorov A."/>
            <person name="Agarwala R."/>
            <person name="Lipman D.J."/>
        </authorList>
    </citation>
    <scope>NUCLEOTIDE SEQUENCE</scope>
    <source>
        <strain evidence="1">EC00688</strain>
    </source>
</reference>
<dbReference type="RefSeq" id="WP_053900218.1">
    <property type="nucleotide sequence ID" value="NZ_CYAC01000056.1"/>
</dbReference>
<name>A0A776LRU8_ECOLX</name>
<reference evidence="1" key="2">
    <citation type="submission" date="2019-11" db="EMBL/GenBank/DDBJ databases">
        <authorList>
            <consortium name="NCBI Pathogen Detection Project"/>
        </authorList>
    </citation>
    <scope>NUCLEOTIDE SEQUENCE</scope>
    <source>
        <strain evidence="1">EC00688</strain>
    </source>
</reference>
<protein>
    <submittedName>
        <fullName evidence="1">Uncharacterized protein</fullName>
    </submittedName>
</protein>
<gene>
    <name evidence="1" type="ORF">GIJ97_22945</name>
</gene>